<organism evidence="1">
    <name type="scientific">virus sp. ctoC338</name>
    <dbReference type="NCBI Taxonomy" id="2827997"/>
    <lineage>
        <taxon>Viruses</taxon>
    </lineage>
</organism>
<reference evidence="1" key="1">
    <citation type="journal article" date="2021" name="Proc. Natl. Acad. Sci. U.S.A.">
        <title>A Catalog of Tens of Thousands of Viruses from Human Metagenomes Reveals Hidden Associations with Chronic Diseases.</title>
        <authorList>
            <person name="Tisza M.J."/>
            <person name="Buck C.B."/>
        </authorList>
    </citation>
    <scope>NUCLEOTIDE SEQUENCE</scope>
    <source>
        <strain evidence="1">CtoC338</strain>
    </source>
</reference>
<accession>A0A8S5SX81</accession>
<proteinExistence type="predicted"/>
<name>A0A8S5SX81_9VIRU</name>
<sequence>MVKKTPIIVPKATSLRATYLMQQTTCSGAEFATYSATTSRQCIRHLKARAVLAILL</sequence>
<protein>
    <submittedName>
        <fullName evidence="1">Uncharacterized protein</fullName>
    </submittedName>
</protein>
<dbReference type="EMBL" id="BK032688">
    <property type="protein sequence ID" value="DAF55387.1"/>
    <property type="molecule type" value="Genomic_DNA"/>
</dbReference>
<evidence type="ECO:0000313" key="1">
    <source>
        <dbReference type="EMBL" id="DAF55387.1"/>
    </source>
</evidence>